<dbReference type="GO" id="GO:0032259">
    <property type="term" value="P:methylation"/>
    <property type="evidence" value="ECO:0007669"/>
    <property type="project" value="UniProtKB-KW"/>
</dbReference>
<gene>
    <name evidence="6" type="ORF">METZ01_LOCUS33214</name>
</gene>
<dbReference type="GO" id="GO:0008171">
    <property type="term" value="F:O-methyltransferase activity"/>
    <property type="evidence" value="ECO:0007669"/>
    <property type="project" value="InterPro"/>
</dbReference>
<dbReference type="Pfam" id="PF08100">
    <property type="entry name" value="Dimerisation"/>
    <property type="match status" value="1"/>
</dbReference>
<reference evidence="6" key="1">
    <citation type="submission" date="2018-05" db="EMBL/GenBank/DDBJ databases">
        <authorList>
            <person name="Lanie J.A."/>
            <person name="Ng W.-L."/>
            <person name="Kazmierczak K.M."/>
            <person name="Andrzejewski T.M."/>
            <person name="Davidsen T.M."/>
            <person name="Wayne K.J."/>
            <person name="Tettelin H."/>
            <person name="Glass J.I."/>
            <person name="Rusch D."/>
            <person name="Podicherti R."/>
            <person name="Tsui H.-C.T."/>
            <person name="Winkler M.E."/>
        </authorList>
    </citation>
    <scope>NUCLEOTIDE SEQUENCE</scope>
</reference>
<name>A0A381QMV6_9ZZZZ</name>
<evidence type="ECO:0008006" key="7">
    <source>
        <dbReference type="Google" id="ProtNLM"/>
    </source>
</evidence>
<accession>A0A381QMV6</accession>
<dbReference type="SUPFAM" id="SSF46785">
    <property type="entry name" value="Winged helix' DNA-binding domain"/>
    <property type="match status" value="1"/>
</dbReference>
<protein>
    <recommendedName>
        <fullName evidence="7">O-methyltransferase domain-containing protein</fullName>
    </recommendedName>
</protein>
<dbReference type="InterPro" id="IPR029063">
    <property type="entry name" value="SAM-dependent_MTases_sf"/>
</dbReference>
<dbReference type="PROSITE" id="PS51683">
    <property type="entry name" value="SAM_OMT_II"/>
    <property type="match status" value="1"/>
</dbReference>
<dbReference type="EMBL" id="UINC01001424">
    <property type="protein sequence ID" value="SUZ80360.1"/>
    <property type="molecule type" value="Genomic_DNA"/>
</dbReference>
<keyword evidence="3" id="KW-0949">S-adenosyl-L-methionine</keyword>
<evidence type="ECO:0000256" key="1">
    <source>
        <dbReference type="ARBA" id="ARBA00022603"/>
    </source>
</evidence>
<keyword evidence="1" id="KW-0489">Methyltransferase</keyword>
<evidence type="ECO:0000313" key="6">
    <source>
        <dbReference type="EMBL" id="SUZ80360.1"/>
    </source>
</evidence>
<feature type="domain" description="O-methyltransferase C-terminal" evidence="4">
    <location>
        <begin position="243"/>
        <end position="408"/>
    </location>
</feature>
<dbReference type="InterPro" id="IPR016461">
    <property type="entry name" value="COMT-like"/>
</dbReference>
<organism evidence="6">
    <name type="scientific">marine metagenome</name>
    <dbReference type="NCBI Taxonomy" id="408172"/>
    <lineage>
        <taxon>unclassified sequences</taxon>
        <taxon>metagenomes</taxon>
        <taxon>ecological metagenomes</taxon>
    </lineage>
</organism>
<feature type="domain" description="O-methyltransferase dimerisation" evidence="5">
    <location>
        <begin position="107"/>
        <end position="181"/>
    </location>
</feature>
<sequence>MYSLLFEVCYNHALHCRPFVGDEVAKSDLSSAFSSQEIRHYLGLPTSLGCLCISQNLQWFRTCDIRPVIQLEPELSTFGLRTRKTRDDSMTQSGPSADSGAEFVREMARSFWYSAILRAAIKLDIFALLEDNPQTSQEVALLIGASPRYTQAFLDCCAVLELLHVSDGKFSNSSTASGFLVKGKESYVGDHALHHTNTWASWGRLDEVIREGKTLLPFETGFVDPGTYWNDYMIGQHNRATSGQARQLVQSLDIKDRRNLLDLGGGAASYSIALCEANPLLKAVVIDQKEPLAVAKSLVEQSSSYDRITLLEGSFFETDIGTGYDVCLISGVVLISPEEDCRRLFTLAFDALEPGGLVVIQDYMRLDDNPQRKRLDTLEDLYVLVVFNPGAGDREGAEVTSWLEEAGFINPKSLPLPTQLGLITAEKMPAP</sequence>
<dbReference type="Pfam" id="PF00891">
    <property type="entry name" value="Methyltransf_2"/>
    <property type="match status" value="1"/>
</dbReference>
<dbReference type="Gene3D" id="1.10.10.10">
    <property type="entry name" value="Winged helix-like DNA-binding domain superfamily/Winged helix DNA-binding domain"/>
    <property type="match status" value="1"/>
</dbReference>
<dbReference type="AlphaFoldDB" id="A0A381QMV6"/>
<dbReference type="Gene3D" id="3.40.50.150">
    <property type="entry name" value="Vaccinia Virus protein VP39"/>
    <property type="match status" value="1"/>
</dbReference>
<dbReference type="InterPro" id="IPR036388">
    <property type="entry name" value="WH-like_DNA-bd_sf"/>
</dbReference>
<evidence type="ECO:0000256" key="3">
    <source>
        <dbReference type="ARBA" id="ARBA00022691"/>
    </source>
</evidence>
<dbReference type="InterPro" id="IPR001077">
    <property type="entry name" value="COMT_C"/>
</dbReference>
<evidence type="ECO:0000256" key="2">
    <source>
        <dbReference type="ARBA" id="ARBA00022679"/>
    </source>
</evidence>
<dbReference type="InterPro" id="IPR012967">
    <property type="entry name" value="COMT_dimerisation"/>
</dbReference>
<dbReference type="PANTHER" id="PTHR43712">
    <property type="entry name" value="PUTATIVE (AFU_ORTHOLOGUE AFUA_4G14580)-RELATED"/>
    <property type="match status" value="1"/>
</dbReference>
<proteinExistence type="predicted"/>
<evidence type="ECO:0000259" key="4">
    <source>
        <dbReference type="Pfam" id="PF00891"/>
    </source>
</evidence>
<keyword evidence="2" id="KW-0808">Transferase</keyword>
<dbReference type="GO" id="GO:0046983">
    <property type="term" value="F:protein dimerization activity"/>
    <property type="evidence" value="ECO:0007669"/>
    <property type="project" value="InterPro"/>
</dbReference>
<dbReference type="SUPFAM" id="SSF53335">
    <property type="entry name" value="S-adenosyl-L-methionine-dependent methyltransferases"/>
    <property type="match status" value="1"/>
</dbReference>
<dbReference type="PANTHER" id="PTHR43712:SF2">
    <property type="entry name" value="O-METHYLTRANSFERASE CICE"/>
    <property type="match status" value="1"/>
</dbReference>
<evidence type="ECO:0000259" key="5">
    <source>
        <dbReference type="Pfam" id="PF08100"/>
    </source>
</evidence>
<dbReference type="InterPro" id="IPR036390">
    <property type="entry name" value="WH_DNA-bd_sf"/>
</dbReference>